<dbReference type="InterPro" id="IPR001863">
    <property type="entry name" value="Glypican"/>
</dbReference>
<reference evidence="15" key="1">
    <citation type="submission" date="2025-08" db="UniProtKB">
        <authorList>
            <consortium name="RefSeq"/>
        </authorList>
    </citation>
    <scope>IDENTIFICATION</scope>
    <source>
        <tissue evidence="15">Testes</tissue>
    </source>
</reference>
<dbReference type="Pfam" id="PF01153">
    <property type="entry name" value="Glypican"/>
    <property type="match status" value="1"/>
</dbReference>
<evidence type="ECO:0000256" key="10">
    <source>
        <dbReference type="ARBA" id="ARBA00023288"/>
    </source>
</evidence>
<evidence type="ECO:0000256" key="1">
    <source>
        <dbReference type="ARBA" id="ARBA00004609"/>
    </source>
</evidence>
<name>A0ABM0MVA0_SACKO</name>
<keyword evidence="6" id="KW-0654">Proteoglycan</keyword>
<dbReference type="PROSITE" id="PS01207">
    <property type="entry name" value="GLYPICAN"/>
    <property type="match status" value="1"/>
</dbReference>
<keyword evidence="10" id="KW-0449">Lipoprotein</keyword>
<dbReference type="PANTHER" id="PTHR10822">
    <property type="entry name" value="GLYPICAN"/>
    <property type="match status" value="1"/>
</dbReference>
<dbReference type="RefSeq" id="XP_006823941.1">
    <property type="nucleotide sequence ID" value="XM_006823878.1"/>
</dbReference>
<dbReference type="Proteomes" id="UP000694865">
    <property type="component" value="Unplaced"/>
</dbReference>
<evidence type="ECO:0000256" key="13">
    <source>
        <dbReference type="SAM" id="SignalP"/>
    </source>
</evidence>
<evidence type="ECO:0000256" key="9">
    <source>
        <dbReference type="ARBA" id="ARBA00023207"/>
    </source>
</evidence>
<evidence type="ECO:0000256" key="4">
    <source>
        <dbReference type="ARBA" id="ARBA00022622"/>
    </source>
</evidence>
<keyword evidence="4" id="KW-0336">GPI-anchor</keyword>
<evidence type="ECO:0000256" key="6">
    <source>
        <dbReference type="ARBA" id="ARBA00022974"/>
    </source>
</evidence>
<gene>
    <name evidence="15" type="primary">Gpc6</name>
</gene>
<comment type="subcellular location">
    <subcellularLocation>
        <location evidence="1">Cell membrane</location>
        <topology evidence="1">Lipid-anchor</topology>
        <topology evidence="1">GPI-anchor</topology>
    </subcellularLocation>
</comment>
<evidence type="ECO:0000256" key="2">
    <source>
        <dbReference type="ARBA" id="ARBA00010260"/>
    </source>
</evidence>
<evidence type="ECO:0000256" key="11">
    <source>
        <dbReference type="RuleBase" id="RU003518"/>
    </source>
</evidence>
<dbReference type="PANTHER" id="PTHR10822:SF30">
    <property type="entry name" value="DALLY-LIKE, ISOFORM A"/>
    <property type="match status" value="1"/>
</dbReference>
<keyword evidence="14" id="KW-1185">Reference proteome</keyword>
<comment type="similarity">
    <text evidence="2 11">Belongs to the glypican family.</text>
</comment>
<dbReference type="GeneID" id="100329030"/>
<evidence type="ECO:0000256" key="5">
    <source>
        <dbReference type="ARBA" id="ARBA00022729"/>
    </source>
</evidence>
<keyword evidence="8" id="KW-0325">Glycoprotein</keyword>
<keyword evidence="9" id="KW-0357">Heparan sulfate</keyword>
<evidence type="ECO:0000313" key="14">
    <source>
        <dbReference type="Proteomes" id="UP000694865"/>
    </source>
</evidence>
<feature type="chain" id="PRO_5046494831" evidence="13">
    <location>
        <begin position="27"/>
        <end position="450"/>
    </location>
</feature>
<dbReference type="InterPro" id="IPR019803">
    <property type="entry name" value="Glypican_CS"/>
</dbReference>
<evidence type="ECO:0000256" key="12">
    <source>
        <dbReference type="SAM" id="MobiDB-lite"/>
    </source>
</evidence>
<evidence type="ECO:0000256" key="3">
    <source>
        <dbReference type="ARBA" id="ARBA00022475"/>
    </source>
</evidence>
<feature type="signal peptide" evidence="13">
    <location>
        <begin position="1"/>
        <end position="26"/>
    </location>
</feature>
<proteinExistence type="inferred from homology"/>
<evidence type="ECO:0000256" key="7">
    <source>
        <dbReference type="ARBA" id="ARBA00023136"/>
    </source>
</evidence>
<evidence type="ECO:0000256" key="8">
    <source>
        <dbReference type="ARBA" id="ARBA00023180"/>
    </source>
</evidence>
<accession>A0ABM0MVA0</accession>
<sequence length="450" mass="49654">MANTNCMWICGLLIACLISLVDKTLAASGKTGCQDVEDAYTTKGFDGKVVPTSAISGEHLKICPQGFTCCTEEMERQLAEVSRQEFEDTIYQSSHFLRETFKSRHRKFDAARIFVVDINGSNVIEECNLSSLVYPSSECGKALMKMSYCPHCKGLPSVKPCNNYCLNVMKGCLASVSDLDAEWNTFIDKMLMLADRLEGPFNIESVVDPLDVKISDAIMNFQENGITVSEKVFGGCGNPQYGKRAANEYDFDPTRLQPKENMPSPTTAAGTSLDRLVRDIRNKIKLAKKFWSSLPYTVCNDENIAAEVTNEENCWNGENKERYKEDIVGDGLANQVSNPEVDVDVSKPVTLVREQIERLKLMSRNLEAAFHGQNVNTLNVVYDYSGSGSGSGSGESENAITQQPGAPTNKDVINRPPKTPSDTASCLQHSMQTMFISLCTISLSIYYLSA</sequence>
<keyword evidence="3" id="KW-1003">Cell membrane</keyword>
<protein>
    <submittedName>
        <fullName evidence="15">Glypican-6</fullName>
    </submittedName>
</protein>
<feature type="region of interest" description="Disordered" evidence="12">
    <location>
        <begin position="387"/>
        <end position="423"/>
    </location>
</feature>
<evidence type="ECO:0000313" key="15">
    <source>
        <dbReference type="RefSeq" id="XP_006823941.1"/>
    </source>
</evidence>
<keyword evidence="5 13" id="KW-0732">Signal</keyword>
<keyword evidence="7" id="KW-0472">Membrane</keyword>
<organism evidence="14 15">
    <name type="scientific">Saccoglossus kowalevskii</name>
    <name type="common">Acorn worm</name>
    <dbReference type="NCBI Taxonomy" id="10224"/>
    <lineage>
        <taxon>Eukaryota</taxon>
        <taxon>Metazoa</taxon>
        <taxon>Hemichordata</taxon>
        <taxon>Enteropneusta</taxon>
        <taxon>Harrimaniidae</taxon>
        <taxon>Saccoglossus</taxon>
    </lineage>
</organism>